<dbReference type="PANTHER" id="PTHR35890:SF3">
    <property type="entry name" value="ECOTIN"/>
    <property type="match status" value="1"/>
</dbReference>
<dbReference type="Proteomes" id="UP000032303">
    <property type="component" value="Chromosome 2"/>
</dbReference>
<keyword evidence="2" id="KW-0732">Signal</keyword>
<dbReference type="HOGENOM" id="CLU_111565_2_0_6"/>
<accession>A0A0C5WZP6</accession>
<dbReference type="PANTHER" id="PTHR35890">
    <property type="match status" value="1"/>
</dbReference>
<proteinExistence type="inferred from homology"/>
<name>A0A0C5WZP6_9GAMM</name>
<protein>
    <recommendedName>
        <fullName evidence="5">Ecotin</fullName>
    </recommendedName>
</protein>
<evidence type="ECO:0008006" key="5">
    <source>
        <dbReference type="Google" id="ProtNLM"/>
    </source>
</evidence>
<evidence type="ECO:0000256" key="2">
    <source>
        <dbReference type="SAM" id="SignalP"/>
    </source>
</evidence>
<gene>
    <name evidence="3" type="ORF">H744_2c1869</name>
</gene>
<comment type="similarity">
    <text evidence="1">Belongs to the protease inhibitor I11 (ecotin) family.</text>
</comment>
<dbReference type="AlphaFoldDB" id="A0A0C5WZP6"/>
<keyword evidence="4" id="KW-1185">Reference proteome</keyword>
<dbReference type="InterPro" id="IPR005658">
    <property type="entry name" value="Prot_inh_ecotin"/>
</dbReference>
<dbReference type="Gene3D" id="2.60.40.550">
    <property type="entry name" value="Ecotin"/>
    <property type="match status" value="1"/>
</dbReference>
<dbReference type="EMBL" id="CP005974">
    <property type="protein sequence ID" value="AJR08535.1"/>
    <property type="molecule type" value="Genomic_DNA"/>
</dbReference>
<sequence length="157" mass="17814">MMVKLDSVKIIGITMKKTLLTAALLCSAPHVMASGNADMFPEMPGFTKHVIQLDEVDNESQTRRVQIIADSVMKVDCNIKALPMDFERRSLEGWGYSYYVMKKQTNYASTMMACEKEAADTNLQFHSDLLRYNSKLPLVIYAEDDVDVDYSVWAPMQ</sequence>
<evidence type="ECO:0000313" key="3">
    <source>
        <dbReference type="EMBL" id="AJR08535.1"/>
    </source>
</evidence>
<organism evidence="3 4">
    <name type="scientific">Photobacterium gaetbulicola Gung47</name>
    <dbReference type="NCBI Taxonomy" id="658445"/>
    <lineage>
        <taxon>Bacteria</taxon>
        <taxon>Pseudomonadati</taxon>
        <taxon>Pseudomonadota</taxon>
        <taxon>Gammaproteobacteria</taxon>
        <taxon>Vibrionales</taxon>
        <taxon>Vibrionaceae</taxon>
        <taxon>Photobacterium</taxon>
    </lineage>
</organism>
<dbReference type="SUPFAM" id="SSF49772">
    <property type="entry name" value="Ecotin, trypsin inhibitor"/>
    <property type="match status" value="1"/>
</dbReference>
<evidence type="ECO:0000313" key="4">
    <source>
        <dbReference type="Proteomes" id="UP000032303"/>
    </source>
</evidence>
<dbReference type="PATRIC" id="fig|658445.3.peg.3799"/>
<feature type="chain" id="PRO_5002192318" description="Ecotin" evidence="2">
    <location>
        <begin position="34"/>
        <end position="157"/>
    </location>
</feature>
<dbReference type="GO" id="GO:0004867">
    <property type="term" value="F:serine-type endopeptidase inhibitor activity"/>
    <property type="evidence" value="ECO:0007669"/>
    <property type="project" value="InterPro"/>
</dbReference>
<reference evidence="3 4" key="1">
    <citation type="submission" date="2013-05" db="EMBL/GenBank/DDBJ databases">
        <title>Complete genome sequence of the lipase-producing bacterium Photobacterium gaetbulicola Gung47.</title>
        <authorList>
            <person name="Kim Y.-O."/>
        </authorList>
    </citation>
    <scope>NUCLEOTIDE SEQUENCE [LARGE SCALE GENOMIC DNA]</scope>
    <source>
        <strain evidence="3 4">Gung47</strain>
    </source>
</reference>
<dbReference type="STRING" id="658445.H744_2c1869"/>
<dbReference type="Pfam" id="PF03974">
    <property type="entry name" value="Ecotin"/>
    <property type="match status" value="1"/>
</dbReference>
<dbReference type="InterPro" id="IPR036198">
    <property type="entry name" value="Ecotin_sf"/>
</dbReference>
<evidence type="ECO:0000256" key="1">
    <source>
        <dbReference type="ARBA" id="ARBA00010558"/>
    </source>
</evidence>
<feature type="signal peptide" evidence="2">
    <location>
        <begin position="1"/>
        <end position="33"/>
    </location>
</feature>
<dbReference type="KEGG" id="pgb:H744_2c1869"/>
<dbReference type="OrthoDB" id="997196at2"/>